<accession>A0A4R2T9F0</accession>
<name>A0A4R2T9F0_9FIRM</name>
<proteinExistence type="predicted"/>
<evidence type="ECO:0000313" key="2">
    <source>
        <dbReference type="Proteomes" id="UP000295504"/>
    </source>
</evidence>
<comment type="caution">
    <text evidence="1">The sequence shown here is derived from an EMBL/GenBank/DDBJ whole genome shotgun (WGS) entry which is preliminary data.</text>
</comment>
<evidence type="ECO:0000313" key="1">
    <source>
        <dbReference type="EMBL" id="TCP98431.1"/>
    </source>
</evidence>
<keyword evidence="2" id="KW-1185">Reference proteome</keyword>
<protein>
    <submittedName>
        <fullName evidence="1">Uncharacterized protein</fullName>
    </submittedName>
</protein>
<sequence>MNIQNLGNFKSLSSDGKRDVLQNLLMLENSQYNENGYNGIDYTSEFAEEFAINYQGDKKRIVNTAFDKKDIPNQVSINDILYEYNPNSQGNLTSKTNNSNNNFIMNENMDAFSLNVAMDDFVT</sequence>
<organism evidence="1 2">
    <name type="scientific">Serpentinicella alkaliphila</name>
    <dbReference type="NCBI Taxonomy" id="1734049"/>
    <lineage>
        <taxon>Bacteria</taxon>
        <taxon>Bacillati</taxon>
        <taxon>Bacillota</taxon>
        <taxon>Clostridia</taxon>
        <taxon>Peptostreptococcales</taxon>
        <taxon>Natronincolaceae</taxon>
        <taxon>Serpentinicella</taxon>
    </lineage>
</organism>
<dbReference type="Proteomes" id="UP000295504">
    <property type="component" value="Unassembled WGS sequence"/>
</dbReference>
<dbReference type="AlphaFoldDB" id="A0A4R2T9F0"/>
<dbReference type="RefSeq" id="WP_132849340.1">
    <property type="nucleotide sequence ID" value="NZ_CP058648.1"/>
</dbReference>
<dbReference type="EMBL" id="SLYC01000040">
    <property type="protein sequence ID" value="TCP98431.1"/>
    <property type="molecule type" value="Genomic_DNA"/>
</dbReference>
<reference evidence="1 2" key="1">
    <citation type="submission" date="2019-03" db="EMBL/GenBank/DDBJ databases">
        <title>Genomic Encyclopedia of Type Strains, Phase IV (KMG-IV): sequencing the most valuable type-strain genomes for metagenomic binning, comparative biology and taxonomic classification.</title>
        <authorList>
            <person name="Goeker M."/>
        </authorList>
    </citation>
    <scope>NUCLEOTIDE SEQUENCE [LARGE SCALE GENOMIC DNA]</scope>
    <source>
        <strain evidence="1 2">DSM 100013</strain>
    </source>
</reference>
<gene>
    <name evidence="1" type="ORF">EDD79_104013</name>
</gene>